<feature type="domain" description="RCK N-terminal" evidence="1">
    <location>
        <begin position="24"/>
        <end position="142"/>
    </location>
</feature>
<dbReference type="Pfam" id="PF02080">
    <property type="entry name" value="TrkA_C"/>
    <property type="match status" value="1"/>
</dbReference>
<dbReference type="InterPro" id="IPR006037">
    <property type="entry name" value="RCK_C"/>
</dbReference>
<dbReference type="PROSITE" id="PS51201">
    <property type="entry name" value="RCK_N"/>
    <property type="match status" value="1"/>
</dbReference>
<dbReference type="Pfam" id="PF02254">
    <property type="entry name" value="TrkA_N"/>
    <property type="match status" value="1"/>
</dbReference>
<proteinExistence type="predicted"/>
<dbReference type="KEGG" id="dps:DP0974"/>
<gene>
    <name evidence="3" type="ordered locus">DP0974</name>
</gene>
<evidence type="ECO:0000313" key="4">
    <source>
        <dbReference type="Proteomes" id="UP000000602"/>
    </source>
</evidence>
<evidence type="ECO:0000259" key="2">
    <source>
        <dbReference type="PROSITE" id="PS51202"/>
    </source>
</evidence>
<feature type="domain" description="RCK C-terminal" evidence="2">
    <location>
        <begin position="160"/>
        <end position="243"/>
    </location>
</feature>
<accession>Q6APM1</accession>
<name>Q6APM1_DESPS</name>
<keyword evidence="4" id="KW-1185">Reference proteome</keyword>
<dbReference type="EMBL" id="CR522870">
    <property type="protein sequence ID" value="CAG35703.1"/>
    <property type="molecule type" value="Genomic_DNA"/>
</dbReference>
<dbReference type="eggNOG" id="COG0569">
    <property type="taxonomic scope" value="Bacteria"/>
</dbReference>
<dbReference type="InterPro" id="IPR036291">
    <property type="entry name" value="NAD(P)-bd_dom_sf"/>
</dbReference>
<organism evidence="3 4">
    <name type="scientific">Desulfotalea psychrophila (strain LSv54 / DSM 12343)</name>
    <dbReference type="NCBI Taxonomy" id="177439"/>
    <lineage>
        <taxon>Bacteria</taxon>
        <taxon>Pseudomonadati</taxon>
        <taxon>Thermodesulfobacteriota</taxon>
        <taxon>Desulfobulbia</taxon>
        <taxon>Desulfobulbales</taxon>
        <taxon>Desulfocapsaceae</taxon>
        <taxon>Desulfotalea</taxon>
    </lineage>
</organism>
<evidence type="ECO:0000259" key="1">
    <source>
        <dbReference type="PROSITE" id="PS51201"/>
    </source>
</evidence>
<dbReference type="Gene3D" id="3.30.70.1450">
    <property type="entry name" value="Regulator of K+ conductance, C-terminal domain"/>
    <property type="match status" value="1"/>
</dbReference>
<dbReference type="InterPro" id="IPR050721">
    <property type="entry name" value="Trk_Ktr_HKT_K-transport"/>
</dbReference>
<dbReference type="Gene3D" id="3.40.50.720">
    <property type="entry name" value="NAD(P)-binding Rossmann-like Domain"/>
    <property type="match status" value="1"/>
</dbReference>
<dbReference type="GO" id="GO:0006813">
    <property type="term" value="P:potassium ion transport"/>
    <property type="evidence" value="ECO:0007669"/>
    <property type="project" value="InterPro"/>
</dbReference>
<dbReference type="GO" id="GO:0008324">
    <property type="term" value="F:monoatomic cation transmembrane transporter activity"/>
    <property type="evidence" value="ECO:0007669"/>
    <property type="project" value="InterPro"/>
</dbReference>
<protein>
    <submittedName>
        <fullName evidence="3">Uncharacterized protein</fullName>
    </submittedName>
</protein>
<dbReference type="InterPro" id="IPR036721">
    <property type="entry name" value="RCK_C_sf"/>
</dbReference>
<dbReference type="PROSITE" id="PS51202">
    <property type="entry name" value="RCK_C"/>
    <property type="match status" value="1"/>
</dbReference>
<dbReference type="Proteomes" id="UP000000602">
    <property type="component" value="Chromosome"/>
</dbReference>
<dbReference type="SUPFAM" id="SSF51735">
    <property type="entry name" value="NAD(P)-binding Rossmann-fold domains"/>
    <property type="match status" value="1"/>
</dbReference>
<dbReference type="STRING" id="177439.DP0974"/>
<dbReference type="InterPro" id="IPR003148">
    <property type="entry name" value="RCK_N"/>
</dbReference>
<evidence type="ECO:0000313" key="3">
    <source>
        <dbReference type="EMBL" id="CAG35703.1"/>
    </source>
</evidence>
<dbReference type="PANTHER" id="PTHR43833">
    <property type="entry name" value="POTASSIUM CHANNEL PROTEIN 2-RELATED-RELATED"/>
    <property type="match status" value="1"/>
</dbReference>
<dbReference type="PANTHER" id="PTHR43833:SF7">
    <property type="entry name" value="KTR SYSTEM POTASSIUM UPTAKE PROTEIN C"/>
    <property type="match status" value="1"/>
</dbReference>
<dbReference type="AlphaFoldDB" id="Q6APM1"/>
<sequence length="243" mass="26349">MKRDHLRGVLKLKFLSHSYGYYMSQQVLIIGLGQFGMSLARTLSEKGAEVLAVDINRTLVEEAAGFVAEAVVLDATDEIELARLEPGKRDSAVCAIGDDSKEASIICTALLRQMGTPTIVSRANDTLHQRILHLVGAHQVVNPEQEYGKRFASRLLYKDLIVDTSLGEDLHLTEIAVQPQMVGKNLVQLALPKRFGIMVVGVRGAGQNGITQPLPTATLMAGDNLIIVSNEAAIPRLVEGVEL</sequence>
<dbReference type="HOGENOM" id="CLU_046525_3_2_7"/>
<reference evidence="4" key="1">
    <citation type="journal article" date="2004" name="Environ. Microbiol.">
        <title>The genome of Desulfotalea psychrophila, a sulfate-reducing bacterium from permanently cold Arctic sediments.</title>
        <authorList>
            <person name="Rabus R."/>
            <person name="Ruepp A."/>
            <person name="Frickey T."/>
            <person name="Rattei T."/>
            <person name="Fartmann B."/>
            <person name="Stark M."/>
            <person name="Bauer M."/>
            <person name="Zibat A."/>
            <person name="Lombardot T."/>
            <person name="Becker I."/>
            <person name="Amann J."/>
            <person name="Gellner K."/>
            <person name="Teeling H."/>
            <person name="Leuschner W.D."/>
            <person name="Gloeckner F.-O."/>
            <person name="Lupas A.N."/>
            <person name="Amann R."/>
            <person name="Klenk H.-P."/>
        </authorList>
    </citation>
    <scope>NUCLEOTIDE SEQUENCE [LARGE SCALE GENOMIC DNA]</scope>
    <source>
        <strain evidence="4">DSM 12343 / LSv54</strain>
    </source>
</reference>
<dbReference type="SUPFAM" id="SSF116726">
    <property type="entry name" value="TrkA C-terminal domain-like"/>
    <property type="match status" value="1"/>
</dbReference>